<dbReference type="EMBL" id="KI913247">
    <property type="protein sequence ID" value="ETV65138.1"/>
    <property type="molecule type" value="Genomic_DNA"/>
</dbReference>
<dbReference type="AlphaFoldDB" id="W4FEJ8"/>
<gene>
    <name evidence="1" type="ORF">H257_18064</name>
</gene>
<sequence length="66" mass="7766">MNTETTEITTLKRVSINLLVTPVSTQTMTVQNHEARQPSWRLHLQTNRLRLYNCYVLLVLRYSCDT</sequence>
<evidence type="ECO:0000313" key="1">
    <source>
        <dbReference type="EMBL" id="ETV65138.1"/>
    </source>
</evidence>
<dbReference type="VEuPathDB" id="FungiDB:H257_18064"/>
<dbReference type="GeneID" id="20820060"/>
<name>W4FEJ8_APHAT</name>
<protein>
    <submittedName>
        <fullName evidence="1">Uncharacterized protein</fullName>
    </submittedName>
</protein>
<accession>W4FEJ8</accession>
<proteinExistence type="predicted"/>
<dbReference type="RefSeq" id="XP_009845376.1">
    <property type="nucleotide sequence ID" value="XM_009847074.1"/>
</dbReference>
<organism evidence="1">
    <name type="scientific">Aphanomyces astaci</name>
    <name type="common">Crayfish plague agent</name>
    <dbReference type="NCBI Taxonomy" id="112090"/>
    <lineage>
        <taxon>Eukaryota</taxon>
        <taxon>Sar</taxon>
        <taxon>Stramenopiles</taxon>
        <taxon>Oomycota</taxon>
        <taxon>Saprolegniomycetes</taxon>
        <taxon>Saprolegniales</taxon>
        <taxon>Verrucalvaceae</taxon>
        <taxon>Aphanomyces</taxon>
    </lineage>
</organism>
<reference evidence="1" key="1">
    <citation type="submission" date="2013-12" db="EMBL/GenBank/DDBJ databases">
        <title>The Genome Sequence of Aphanomyces astaci APO3.</title>
        <authorList>
            <consortium name="The Broad Institute Genomics Platform"/>
            <person name="Russ C."/>
            <person name="Tyler B."/>
            <person name="van West P."/>
            <person name="Dieguez-Uribeondo J."/>
            <person name="Young S.K."/>
            <person name="Zeng Q."/>
            <person name="Gargeya S."/>
            <person name="Fitzgerald M."/>
            <person name="Abouelleil A."/>
            <person name="Alvarado L."/>
            <person name="Chapman S.B."/>
            <person name="Gainer-Dewar J."/>
            <person name="Goldberg J."/>
            <person name="Griggs A."/>
            <person name="Gujja S."/>
            <person name="Hansen M."/>
            <person name="Howarth C."/>
            <person name="Imamovic A."/>
            <person name="Ireland A."/>
            <person name="Larimer J."/>
            <person name="McCowan C."/>
            <person name="Murphy C."/>
            <person name="Pearson M."/>
            <person name="Poon T.W."/>
            <person name="Priest M."/>
            <person name="Roberts A."/>
            <person name="Saif S."/>
            <person name="Shea T."/>
            <person name="Sykes S."/>
            <person name="Wortman J."/>
            <person name="Nusbaum C."/>
            <person name="Birren B."/>
        </authorList>
    </citation>
    <scope>NUCLEOTIDE SEQUENCE [LARGE SCALE GENOMIC DNA]</scope>
    <source>
        <strain evidence="1">APO3</strain>
    </source>
</reference>